<dbReference type="Proteomes" id="UP000297475">
    <property type="component" value="Unassembled WGS sequence"/>
</dbReference>
<dbReference type="PANTHER" id="PTHR30287">
    <property type="entry name" value="MEMBRANE COMPONENT OF PREDICTED ABC SUPERFAMILY METABOLITE UPTAKE TRANSPORTER"/>
    <property type="match status" value="1"/>
</dbReference>
<evidence type="ECO:0000256" key="2">
    <source>
        <dbReference type="ARBA" id="ARBA00022475"/>
    </source>
</evidence>
<dbReference type="Pfam" id="PF12704">
    <property type="entry name" value="MacB_PCD"/>
    <property type="match status" value="1"/>
</dbReference>
<evidence type="ECO:0000256" key="5">
    <source>
        <dbReference type="ARBA" id="ARBA00023136"/>
    </source>
</evidence>
<evidence type="ECO:0000313" key="10">
    <source>
        <dbReference type="Proteomes" id="UP000297475"/>
    </source>
</evidence>
<dbReference type="GO" id="GO:0005886">
    <property type="term" value="C:plasma membrane"/>
    <property type="evidence" value="ECO:0007669"/>
    <property type="project" value="UniProtKB-SubCell"/>
</dbReference>
<protein>
    <submittedName>
        <fullName evidence="9">FtsX-like permease family protein</fullName>
    </submittedName>
</protein>
<evidence type="ECO:0000259" key="8">
    <source>
        <dbReference type="Pfam" id="PF12704"/>
    </source>
</evidence>
<evidence type="ECO:0000256" key="4">
    <source>
        <dbReference type="ARBA" id="ARBA00022989"/>
    </source>
</evidence>
<feature type="transmembrane region" description="Helical" evidence="6">
    <location>
        <begin position="342"/>
        <end position="366"/>
    </location>
</feature>
<dbReference type="OrthoDB" id="343744at2"/>
<dbReference type="Pfam" id="PF02687">
    <property type="entry name" value="FtsX"/>
    <property type="match status" value="2"/>
</dbReference>
<comment type="caution">
    <text evidence="9">The sequence shown here is derived from an EMBL/GenBank/DDBJ whole genome shotgun (WGS) entry which is preliminary data.</text>
</comment>
<feature type="transmembrane region" description="Helical" evidence="6">
    <location>
        <begin position="413"/>
        <end position="439"/>
    </location>
</feature>
<feature type="transmembrane region" description="Helical" evidence="6">
    <location>
        <begin position="20"/>
        <end position="39"/>
    </location>
</feature>
<proteinExistence type="predicted"/>
<keyword evidence="2" id="KW-1003">Cell membrane</keyword>
<feature type="domain" description="MacB-like periplasmic core" evidence="8">
    <location>
        <begin position="465"/>
        <end position="658"/>
    </location>
</feature>
<reference evidence="9 10" key="1">
    <citation type="submission" date="2019-04" db="EMBL/GenBank/DDBJ databases">
        <title>Natronospirillum operosus gen. nov., sp. nov., a haloalkaliphilic satellite isolated from decaying biomass of laboratory culture of cyanobacterium Geitlerinema sp. and proposal of Natronospirillaceae fam. nov. and Saccharospirillaceae fam. nov.</title>
        <authorList>
            <person name="Kevbrin V."/>
            <person name="Boltyanskaya Y."/>
            <person name="Koziaeva V."/>
            <person name="Grouzdev D.S."/>
            <person name="Park M."/>
            <person name="Cho J."/>
        </authorList>
    </citation>
    <scope>NUCLEOTIDE SEQUENCE [LARGE SCALE GENOMIC DNA]</scope>
    <source>
        <strain evidence="9 10">G-116</strain>
    </source>
</reference>
<gene>
    <name evidence="9" type="ORF">E4656_19080</name>
</gene>
<evidence type="ECO:0000256" key="3">
    <source>
        <dbReference type="ARBA" id="ARBA00022692"/>
    </source>
</evidence>
<name>A0A4Z0W8E0_9GAMM</name>
<feature type="transmembrane region" description="Helical" evidence="6">
    <location>
        <begin position="687"/>
        <end position="712"/>
    </location>
</feature>
<feature type="transmembrane region" description="Helical" evidence="6">
    <location>
        <begin position="243"/>
        <end position="266"/>
    </location>
</feature>
<dbReference type="InterPro" id="IPR003838">
    <property type="entry name" value="ABC3_permease_C"/>
</dbReference>
<dbReference type="EMBL" id="SRMF01000015">
    <property type="protein sequence ID" value="TGG90231.1"/>
    <property type="molecule type" value="Genomic_DNA"/>
</dbReference>
<feature type="transmembrane region" description="Helical" evidence="6">
    <location>
        <begin position="387"/>
        <end position="407"/>
    </location>
</feature>
<keyword evidence="5 6" id="KW-0472">Membrane</keyword>
<evidence type="ECO:0000256" key="6">
    <source>
        <dbReference type="SAM" id="Phobius"/>
    </source>
</evidence>
<dbReference type="PANTHER" id="PTHR30287:SF2">
    <property type="entry name" value="BLL1001 PROTEIN"/>
    <property type="match status" value="1"/>
</dbReference>
<feature type="transmembrane region" description="Helical" evidence="6">
    <location>
        <begin position="460"/>
        <end position="480"/>
    </location>
</feature>
<feature type="transmembrane region" description="Helical" evidence="6">
    <location>
        <begin position="758"/>
        <end position="778"/>
    </location>
</feature>
<keyword evidence="3 6" id="KW-0812">Transmembrane</keyword>
<feature type="transmembrane region" description="Helical" evidence="6">
    <location>
        <begin position="785"/>
        <end position="805"/>
    </location>
</feature>
<dbReference type="InterPro" id="IPR038766">
    <property type="entry name" value="Membrane_comp_ABC_pdt"/>
</dbReference>
<feature type="domain" description="ABC3 transporter permease C-terminal" evidence="7">
    <location>
        <begin position="694"/>
        <end position="812"/>
    </location>
</feature>
<evidence type="ECO:0000259" key="7">
    <source>
        <dbReference type="Pfam" id="PF02687"/>
    </source>
</evidence>
<keyword evidence="10" id="KW-1185">Reference proteome</keyword>
<keyword evidence="4 6" id="KW-1133">Transmembrane helix</keyword>
<feature type="transmembrane region" description="Helical" evidence="6">
    <location>
        <begin position="287"/>
        <end position="317"/>
    </location>
</feature>
<dbReference type="AlphaFoldDB" id="A0A4Z0W8E0"/>
<dbReference type="RefSeq" id="WP_135484924.1">
    <property type="nucleotide sequence ID" value="NZ_SRMF01000015.1"/>
</dbReference>
<organism evidence="9 10">
    <name type="scientific">Natronospirillum operosum</name>
    <dbReference type="NCBI Taxonomy" id="2759953"/>
    <lineage>
        <taxon>Bacteria</taxon>
        <taxon>Pseudomonadati</taxon>
        <taxon>Pseudomonadota</taxon>
        <taxon>Gammaproteobacteria</taxon>
        <taxon>Oceanospirillales</taxon>
        <taxon>Natronospirillaceae</taxon>
        <taxon>Natronospirillum</taxon>
    </lineage>
</organism>
<dbReference type="InterPro" id="IPR025857">
    <property type="entry name" value="MacB_PCD"/>
</dbReference>
<evidence type="ECO:0000256" key="1">
    <source>
        <dbReference type="ARBA" id="ARBA00004651"/>
    </source>
</evidence>
<sequence>MRPLVQTLRALLAHWRRHPVQLAAWVVGLMLATALWSGVQALNTQARESYDRAAGLFAGAAQPMLVAREGETLTDDVFATLRQAGWPVSPLLEGRVRVGEQALTLVGIDPVTLPAEAAAASAVDQTGFELAAFLTRPGLTLAGPDTLQQLGVEPGAELRLASGALLPPLAVASTVPPGTLLVDVGLAQQLLQRPSELSRLLVADDPRWQTQALPEDLAERLYWQHGQSEDDLTRLTDSFHLNLTALGLLAFVVGLFIVNGATGLAFEQRSSLLRTLRACGVSGRQVVLALLFEVLLLALVAGLLGLLLGYGLAALLLPDVAASLQGLYGARVAGALQLEPRWWLAGLGMSLCGALLAAVGSLWQAARLPVLGLARREAWRAHQQRGVMLLALLGGGLWLLALGLFMAGSGLVVAFAGLAALLLGAALCLPGLLSVAVGIGQRLARGPVAEWFWAEARQQVSALSLALMALLLALAANIGVGSMVDSFRLTFTGWLDQRLAAEVYMNAEDAEQAEQMVEWLVGQPEIEAILPTGHLISRYADEPLELNGIRVHDTYRDHWPVQQQLADGWDRVGTGQAAMISEQMARRFDLAPGDSLTLGLAATPWLLQVAGIYADYGNPRAQMVVDLDALMARAEGPLRQGFSLRLHPDAAPQLVERARRDLGLEGTAVIDQASVRNFSEQVFERTFVATGALNTLTLGVAGVALLTSLLTLTQSRLPQLAPLWAQGLSRRHLAWLEWLRTLCLAGFTILLAVPLGLLLAWCLVAIINVEAFGWRLPLYLFPEQWLRLIGLAALTTVLATAWPLWRLGRQSPATWSKVFAHEQ</sequence>
<comment type="subcellular location">
    <subcellularLocation>
        <location evidence="1">Cell membrane</location>
        <topology evidence="1">Multi-pass membrane protein</topology>
    </subcellularLocation>
</comment>
<feature type="domain" description="ABC3 transporter permease C-terminal" evidence="7">
    <location>
        <begin position="246"/>
        <end position="369"/>
    </location>
</feature>
<accession>A0A4Z0W8E0</accession>
<evidence type="ECO:0000313" key="9">
    <source>
        <dbReference type="EMBL" id="TGG90231.1"/>
    </source>
</evidence>